<dbReference type="AlphaFoldDB" id="A0A0A9Z7R3"/>
<name>A0A0A9Z7R3_LYGHE</name>
<reference evidence="2" key="1">
    <citation type="journal article" date="2014" name="PLoS ONE">
        <title>Transcriptome-Based Identification of ABC Transporters in the Western Tarnished Plant Bug Lygus hesperus.</title>
        <authorList>
            <person name="Hull J.J."/>
            <person name="Chaney K."/>
            <person name="Geib S.M."/>
            <person name="Fabrick J.A."/>
            <person name="Brent C.S."/>
            <person name="Walsh D."/>
            <person name="Lavine L.C."/>
        </authorList>
    </citation>
    <scope>NUCLEOTIDE SEQUENCE</scope>
</reference>
<keyword evidence="2" id="KW-0223">Dioxygenase</keyword>
<dbReference type="GO" id="GO:0004386">
    <property type="term" value="F:helicase activity"/>
    <property type="evidence" value="ECO:0007669"/>
    <property type="project" value="UniProtKB-KW"/>
</dbReference>
<feature type="region of interest" description="Disordered" evidence="1">
    <location>
        <begin position="87"/>
        <end position="117"/>
    </location>
</feature>
<reference evidence="2" key="2">
    <citation type="submission" date="2014-07" db="EMBL/GenBank/DDBJ databases">
        <authorList>
            <person name="Hull J."/>
        </authorList>
    </citation>
    <scope>NUCLEOTIDE SEQUENCE</scope>
</reference>
<gene>
    <name evidence="2" type="primary">JBP2</name>
    <name evidence="2" type="ORF">CM83_5692</name>
</gene>
<protein>
    <submittedName>
        <fullName evidence="2">Bifunctional helicase and thymine dioxygenase JBP2</fullName>
    </submittedName>
</protein>
<dbReference type="EMBL" id="GBHO01003658">
    <property type="protein sequence ID" value="JAG39946.1"/>
    <property type="molecule type" value="Transcribed_RNA"/>
</dbReference>
<feature type="compositionally biased region" description="Basic and acidic residues" evidence="1">
    <location>
        <begin position="27"/>
        <end position="39"/>
    </location>
</feature>
<feature type="region of interest" description="Disordered" evidence="1">
    <location>
        <begin position="1"/>
        <end position="39"/>
    </location>
</feature>
<accession>A0A0A9Z7R3</accession>
<keyword evidence="2" id="KW-0347">Helicase</keyword>
<keyword evidence="2" id="KW-0067">ATP-binding</keyword>
<evidence type="ECO:0000256" key="1">
    <source>
        <dbReference type="SAM" id="MobiDB-lite"/>
    </source>
</evidence>
<feature type="non-terminal residue" evidence="2">
    <location>
        <position position="272"/>
    </location>
</feature>
<keyword evidence="2" id="KW-0378">Hydrolase</keyword>
<proteinExistence type="predicted"/>
<keyword evidence="2" id="KW-0560">Oxidoreductase</keyword>
<dbReference type="GO" id="GO:0051213">
    <property type="term" value="F:dioxygenase activity"/>
    <property type="evidence" value="ECO:0007669"/>
    <property type="project" value="UniProtKB-KW"/>
</dbReference>
<sequence length="272" mass="31129">MRSAVRNEDTSTHRNTPHTDAQVGRGNRKEYGGVKQEHRTDSATALQILGNRGVRMPGHTHDIAVCLDMDFVDELARQTQRFKLYRRRRRKQQPKTVESDAGAKFESAAHQQWSNDPREGYLGGELDESLDNCKPRSVLRPTPLSSSATKTHWHGGWGETGTGVGAAGCAALPRIRRSLLLRRWRHWWGCLEDCLLRRRWCGHNLLCSYFLQCSKFIILRSLIISPHTVCTFVSVSLYVCVHANVSAQSMQKCTQGSTEMVLHYYCYYYYCY</sequence>
<feature type="compositionally biased region" description="Basic and acidic residues" evidence="1">
    <location>
        <begin position="1"/>
        <end position="12"/>
    </location>
</feature>
<keyword evidence="2" id="KW-0547">Nucleotide-binding</keyword>
<evidence type="ECO:0000313" key="2">
    <source>
        <dbReference type="EMBL" id="JAG39946.1"/>
    </source>
</evidence>
<organism evidence="2">
    <name type="scientific">Lygus hesperus</name>
    <name type="common">Western plant bug</name>
    <dbReference type="NCBI Taxonomy" id="30085"/>
    <lineage>
        <taxon>Eukaryota</taxon>
        <taxon>Metazoa</taxon>
        <taxon>Ecdysozoa</taxon>
        <taxon>Arthropoda</taxon>
        <taxon>Hexapoda</taxon>
        <taxon>Insecta</taxon>
        <taxon>Pterygota</taxon>
        <taxon>Neoptera</taxon>
        <taxon>Paraneoptera</taxon>
        <taxon>Hemiptera</taxon>
        <taxon>Heteroptera</taxon>
        <taxon>Panheteroptera</taxon>
        <taxon>Cimicomorpha</taxon>
        <taxon>Miridae</taxon>
        <taxon>Mirini</taxon>
        <taxon>Lygus</taxon>
    </lineage>
</organism>